<dbReference type="GeneID" id="109012683"/>
<protein>
    <submittedName>
        <fullName evidence="4">Ubiquitin domain-containing protein 1-like isoform X2</fullName>
    </submittedName>
</protein>
<sequence>MGCTGSSRAKGDENAQKIRKPKPWKHSEPITRAQLVQMRDEFWDTAPHYGGQKGLQEGPTLQSIPTASGSKGSWWTFSNVLGRNLSSWTRMVQKLSH</sequence>
<evidence type="ECO:0000259" key="2">
    <source>
        <dbReference type="Pfam" id="PF16455"/>
    </source>
</evidence>
<accession>A0A6P9E970</accession>
<dbReference type="Proteomes" id="UP000235220">
    <property type="component" value="Chromosome 3"/>
</dbReference>
<name>A0A6P9E970_JUGRE</name>
<dbReference type="InterPro" id="IPR039869">
    <property type="entry name" value="UBTD1/2"/>
</dbReference>
<organism evidence="3 4">
    <name type="scientific">Juglans regia</name>
    <name type="common">English walnut</name>
    <dbReference type="NCBI Taxonomy" id="51240"/>
    <lineage>
        <taxon>Eukaryota</taxon>
        <taxon>Viridiplantae</taxon>
        <taxon>Streptophyta</taxon>
        <taxon>Embryophyta</taxon>
        <taxon>Tracheophyta</taxon>
        <taxon>Spermatophyta</taxon>
        <taxon>Magnoliopsida</taxon>
        <taxon>eudicotyledons</taxon>
        <taxon>Gunneridae</taxon>
        <taxon>Pentapetalae</taxon>
        <taxon>rosids</taxon>
        <taxon>fabids</taxon>
        <taxon>Fagales</taxon>
        <taxon>Juglandaceae</taxon>
        <taxon>Juglans</taxon>
    </lineage>
</organism>
<dbReference type="Pfam" id="PF16455">
    <property type="entry name" value="UBD"/>
    <property type="match status" value="1"/>
</dbReference>
<proteinExistence type="predicted"/>
<feature type="domain" description="DC-UbP/UBTD2 N-terminal" evidence="2">
    <location>
        <begin position="15"/>
        <end position="53"/>
    </location>
</feature>
<feature type="region of interest" description="Disordered" evidence="1">
    <location>
        <begin position="1"/>
        <end position="30"/>
    </location>
</feature>
<dbReference type="RefSeq" id="XP_035544009.1">
    <property type="nucleotide sequence ID" value="XM_035688116.1"/>
</dbReference>
<dbReference type="AlphaFoldDB" id="A0A6P9E970"/>
<gene>
    <name evidence="4" type="primary">LOC109012683</name>
</gene>
<dbReference type="InterPro" id="IPR032752">
    <property type="entry name" value="DC-UbP/UBTD2_N"/>
</dbReference>
<evidence type="ECO:0000313" key="3">
    <source>
        <dbReference type="Proteomes" id="UP000235220"/>
    </source>
</evidence>
<feature type="compositionally biased region" description="Polar residues" evidence="1">
    <location>
        <begin position="59"/>
        <end position="69"/>
    </location>
</feature>
<evidence type="ECO:0000256" key="1">
    <source>
        <dbReference type="SAM" id="MobiDB-lite"/>
    </source>
</evidence>
<feature type="region of interest" description="Disordered" evidence="1">
    <location>
        <begin position="47"/>
        <end position="69"/>
    </location>
</feature>
<reference evidence="4" key="1">
    <citation type="submission" date="2025-08" db="UniProtKB">
        <authorList>
            <consortium name="RefSeq"/>
        </authorList>
    </citation>
    <scope>IDENTIFICATION</scope>
    <source>
        <tissue evidence="4">Leaves</tissue>
    </source>
</reference>
<evidence type="ECO:0000313" key="4">
    <source>
        <dbReference type="RefSeq" id="XP_035544009.1"/>
    </source>
</evidence>
<dbReference type="PANTHER" id="PTHR13609">
    <property type="entry name" value="UBIQUITIN DOMAIN CONTAINING 1 PROTEIN-RELATED"/>
    <property type="match status" value="1"/>
</dbReference>
<keyword evidence="3" id="KW-1185">Reference proteome</keyword>